<gene>
    <name evidence="1" type="ORF">TDUB1175_LOCUS21294</name>
</gene>
<accession>A0A7R9ZER8</accession>
<evidence type="ECO:0000313" key="1">
    <source>
        <dbReference type="EMBL" id="CAD8322876.1"/>
    </source>
</evidence>
<name>A0A7R9ZER8_9STRA</name>
<reference evidence="1" key="1">
    <citation type="submission" date="2021-01" db="EMBL/GenBank/DDBJ databases">
        <authorList>
            <person name="Corre E."/>
            <person name="Pelletier E."/>
            <person name="Niang G."/>
            <person name="Scheremetjew M."/>
            <person name="Finn R."/>
            <person name="Kale V."/>
            <person name="Holt S."/>
            <person name="Cochrane G."/>
            <person name="Meng A."/>
            <person name="Brown T."/>
            <person name="Cohen L."/>
        </authorList>
    </citation>
    <scope>NUCLEOTIDE SEQUENCE</scope>
    <source>
        <strain evidence="1">CCMP147</strain>
    </source>
</reference>
<dbReference type="EMBL" id="HBED01042332">
    <property type="protein sequence ID" value="CAD8322876.1"/>
    <property type="molecule type" value="Transcribed_RNA"/>
</dbReference>
<sequence>MTTILFLSRINRMVITVSSDNITVEMAPIKTCQGKTLSLTNDTREVCCKRHVKQGEQGQKPWITYDVHLVETYNVRTQIVRYLHSMETALYIQQEIQRFLFDEETSRIPKAQEVELV</sequence>
<dbReference type="AlphaFoldDB" id="A0A7R9ZER8"/>
<proteinExistence type="predicted"/>
<protein>
    <submittedName>
        <fullName evidence="1">Uncharacterized protein</fullName>
    </submittedName>
</protein>
<organism evidence="1">
    <name type="scientific">Pseudictyota dubia</name>
    <dbReference type="NCBI Taxonomy" id="2749911"/>
    <lineage>
        <taxon>Eukaryota</taxon>
        <taxon>Sar</taxon>
        <taxon>Stramenopiles</taxon>
        <taxon>Ochrophyta</taxon>
        <taxon>Bacillariophyta</taxon>
        <taxon>Mediophyceae</taxon>
        <taxon>Biddulphiophycidae</taxon>
        <taxon>Eupodiscales</taxon>
        <taxon>Odontellaceae</taxon>
        <taxon>Pseudictyota</taxon>
    </lineage>
</organism>